<proteinExistence type="predicted"/>
<organism evidence="1 2">
    <name type="scientific">Tuber melanosporum (strain Mel28)</name>
    <name type="common">Perigord black truffle</name>
    <dbReference type="NCBI Taxonomy" id="656061"/>
    <lineage>
        <taxon>Eukaryota</taxon>
        <taxon>Fungi</taxon>
        <taxon>Dikarya</taxon>
        <taxon>Ascomycota</taxon>
        <taxon>Pezizomycotina</taxon>
        <taxon>Pezizomycetes</taxon>
        <taxon>Pezizales</taxon>
        <taxon>Tuberaceae</taxon>
        <taxon>Tuber</taxon>
    </lineage>
</organism>
<dbReference type="InParanoid" id="D5G5H3"/>
<name>D5G5H3_TUBMM</name>
<keyword evidence="2" id="KW-1185">Reference proteome</keyword>
<gene>
    <name evidence="1" type="ORF">GSTUM_00004335001</name>
</gene>
<dbReference type="KEGG" id="tml:GSTUM_00004335001"/>
<protein>
    <submittedName>
        <fullName evidence="1">(Perigord truffle) hypothetical protein</fullName>
    </submittedName>
</protein>
<sequence>MEVEGGGNDWGGVVADRARLEVRTGGSEPCLGFLGDMRV</sequence>
<dbReference type="AlphaFoldDB" id="D5G5H3"/>
<dbReference type="GeneID" id="9183752"/>
<evidence type="ECO:0000313" key="1">
    <source>
        <dbReference type="EMBL" id="CAZ79766.1"/>
    </source>
</evidence>
<dbReference type="EMBL" id="FN429998">
    <property type="protein sequence ID" value="CAZ79766.1"/>
    <property type="molecule type" value="Genomic_DNA"/>
</dbReference>
<dbReference type="RefSeq" id="XP_002835609.1">
    <property type="nucleotide sequence ID" value="XM_002835563.1"/>
</dbReference>
<dbReference type="Proteomes" id="UP000006911">
    <property type="component" value="Unassembled WGS sequence"/>
</dbReference>
<accession>D5G5H3</accession>
<evidence type="ECO:0000313" key="2">
    <source>
        <dbReference type="Proteomes" id="UP000006911"/>
    </source>
</evidence>
<reference evidence="1 2" key="1">
    <citation type="journal article" date="2010" name="Nature">
        <title>Perigord black truffle genome uncovers evolutionary origins and mechanisms of symbiosis.</title>
        <authorList>
            <person name="Martin F."/>
            <person name="Kohler A."/>
            <person name="Murat C."/>
            <person name="Balestrini R."/>
            <person name="Coutinho P.M."/>
            <person name="Jaillon O."/>
            <person name="Montanini B."/>
            <person name="Morin E."/>
            <person name="Noel B."/>
            <person name="Percudani R."/>
            <person name="Porcel B."/>
            <person name="Rubini A."/>
            <person name="Amicucci A."/>
            <person name="Amselem J."/>
            <person name="Anthouard V."/>
            <person name="Arcioni S."/>
            <person name="Artiguenave F."/>
            <person name="Aury J.M."/>
            <person name="Ballario P."/>
            <person name="Bolchi A."/>
            <person name="Brenna A."/>
            <person name="Brun A."/>
            <person name="Buee M."/>
            <person name="Cantarel B."/>
            <person name="Chevalier G."/>
            <person name="Couloux A."/>
            <person name="Da Silva C."/>
            <person name="Denoeud F."/>
            <person name="Duplessis S."/>
            <person name="Ghignone S."/>
            <person name="Hilselberger B."/>
            <person name="Iotti M."/>
            <person name="Marcais B."/>
            <person name="Mello A."/>
            <person name="Miranda M."/>
            <person name="Pacioni G."/>
            <person name="Quesneville H."/>
            <person name="Riccioni C."/>
            <person name="Ruotolo R."/>
            <person name="Splivallo R."/>
            <person name="Stocchi V."/>
            <person name="Tisserant E."/>
            <person name="Viscomi A.R."/>
            <person name="Zambonelli A."/>
            <person name="Zampieri E."/>
            <person name="Henrissat B."/>
            <person name="Lebrun M.H."/>
            <person name="Paolocci F."/>
            <person name="Bonfante P."/>
            <person name="Ottonello S."/>
            <person name="Wincker P."/>
        </authorList>
    </citation>
    <scope>NUCLEOTIDE SEQUENCE [LARGE SCALE GENOMIC DNA]</scope>
    <source>
        <strain evidence="1 2">Mel28</strain>
    </source>
</reference>
<dbReference type="HOGENOM" id="CLU_3320328_0_0_1"/>